<sequence>MPTTRAQSVRSSSRTASPEFHGHAESVSSQQSATPLSQSHRNLRSSGQPAEHVDVEHIDVSHLSREARALLEDDLAHTPGSQGSPRLARSSARSASATPSKTSTRATPKTRKGKSSSTRKISDISVTEDEDDHLAQLQSVDLVAEIPSTSQVKERDETDNTVPVLAVQVEEWRSNLNPSNANLADTVRLTDQEGVSCHEGLAFCDRATIVVVVTESGIVLQSDGLQPAPQQAHVYLDADSDNGSESDDSTASEGTARTATPRRYGVSSRGGAESEEEEDLDNMFQRALDQARSAAKVDEAGVQDDLLADVMMVGEKLVKDRPIPGLSVPVIPRYDLEQSSKSQHRRKNDAGEGFSKGKGRATTASGVVMDTELERDTTAYQPEVSRKQKMKQPKPQSANEAWAALPSIPSSLLPQMRRDYQAMNLANSLDPKRFMKGGAKSTKIPENFAIGTIINPPKRLQSTTLTKERKYNPGSIVQSIVADSELGTYAKRKYNDFAGSRMANGRGQGWKKRKGEDW</sequence>
<comment type="caution">
    <text evidence="1">The sequence shown here is derived from an EMBL/GenBank/DDBJ whole genome shotgun (WGS) entry which is preliminary data.</text>
</comment>
<evidence type="ECO:0000313" key="1">
    <source>
        <dbReference type="EMBL" id="KAJ9122698.1"/>
    </source>
</evidence>
<keyword evidence="2" id="KW-1185">Reference proteome</keyword>
<dbReference type="EMBL" id="JASBWV010000014">
    <property type="protein sequence ID" value="KAJ9122698.1"/>
    <property type="molecule type" value="Genomic_DNA"/>
</dbReference>
<gene>
    <name evidence="1" type="ORF">QFC24_004127</name>
</gene>
<reference evidence="1" key="1">
    <citation type="submission" date="2023-04" db="EMBL/GenBank/DDBJ databases">
        <title>Draft Genome sequencing of Naganishia species isolated from polar environments using Oxford Nanopore Technology.</title>
        <authorList>
            <person name="Leo P."/>
            <person name="Venkateswaran K."/>
        </authorList>
    </citation>
    <scope>NUCLEOTIDE SEQUENCE</scope>
    <source>
        <strain evidence="1">DBVPG 5303</strain>
    </source>
</reference>
<organism evidence="1 2">
    <name type="scientific">Naganishia onofrii</name>
    <dbReference type="NCBI Taxonomy" id="1851511"/>
    <lineage>
        <taxon>Eukaryota</taxon>
        <taxon>Fungi</taxon>
        <taxon>Dikarya</taxon>
        <taxon>Basidiomycota</taxon>
        <taxon>Agaricomycotina</taxon>
        <taxon>Tremellomycetes</taxon>
        <taxon>Filobasidiales</taxon>
        <taxon>Filobasidiaceae</taxon>
        <taxon>Naganishia</taxon>
    </lineage>
</organism>
<accession>A0ACC2XFU8</accession>
<proteinExistence type="predicted"/>
<evidence type="ECO:0000313" key="2">
    <source>
        <dbReference type="Proteomes" id="UP001234202"/>
    </source>
</evidence>
<name>A0ACC2XFU8_9TREE</name>
<protein>
    <submittedName>
        <fullName evidence="1">Uncharacterized protein</fullName>
    </submittedName>
</protein>
<dbReference type="Proteomes" id="UP001234202">
    <property type="component" value="Unassembled WGS sequence"/>
</dbReference>